<reference evidence="9" key="1">
    <citation type="submission" date="2025-08" db="UniProtKB">
        <authorList>
            <consortium name="Ensembl"/>
        </authorList>
    </citation>
    <scope>IDENTIFICATION</scope>
</reference>
<protein>
    <submittedName>
        <fullName evidence="9">Proopiomelanocortin</fullName>
    </submittedName>
</protein>
<keyword evidence="5" id="KW-0165">Cleavage on pair of basic residues</keyword>
<reference evidence="9" key="2">
    <citation type="submission" date="2025-09" db="UniProtKB">
        <authorList>
            <consortium name="Ensembl"/>
        </authorList>
    </citation>
    <scope>IDENTIFICATION</scope>
</reference>
<accession>A0A8D2IZZ1</accession>
<evidence type="ECO:0000256" key="2">
    <source>
        <dbReference type="ARBA" id="ARBA00004613"/>
    </source>
</evidence>
<proteinExistence type="inferred from homology"/>
<dbReference type="GO" id="GO:0005179">
    <property type="term" value="F:hormone activity"/>
    <property type="evidence" value="ECO:0007669"/>
    <property type="project" value="UniProtKB-KW"/>
</dbReference>
<dbReference type="InterPro" id="IPR001941">
    <property type="entry name" value="PMOC"/>
</dbReference>
<feature type="compositionally biased region" description="Low complexity" evidence="7">
    <location>
        <begin position="99"/>
        <end position="117"/>
    </location>
</feature>
<evidence type="ECO:0000256" key="1">
    <source>
        <dbReference type="ARBA" id="ARBA00002965"/>
    </source>
</evidence>
<evidence type="ECO:0000313" key="9">
    <source>
        <dbReference type="Ensembl" id="ENSVKKP00000004525.1"/>
    </source>
</evidence>
<evidence type="ECO:0000256" key="6">
    <source>
        <dbReference type="ARBA" id="ARBA00022702"/>
    </source>
</evidence>
<dbReference type="InterPro" id="IPR050878">
    <property type="entry name" value="POMC-derived_peptides"/>
</dbReference>
<dbReference type="SMART" id="SM01363">
    <property type="entry name" value="ACTH_domain"/>
    <property type="match status" value="2"/>
</dbReference>
<comment type="subcellular location">
    <subcellularLocation>
        <location evidence="2">Secreted</location>
    </subcellularLocation>
</comment>
<feature type="compositionally biased region" description="Basic and acidic residues" evidence="7">
    <location>
        <begin position="119"/>
        <end position="136"/>
    </location>
</feature>
<dbReference type="GO" id="GO:0005615">
    <property type="term" value="C:extracellular space"/>
    <property type="evidence" value="ECO:0007669"/>
    <property type="project" value="TreeGrafter"/>
</dbReference>
<keyword evidence="10" id="KW-1185">Reference proteome</keyword>
<dbReference type="PANTHER" id="PTHR11416">
    <property type="entry name" value="PRO-OPIOMELANOCORTIN"/>
    <property type="match status" value="1"/>
</dbReference>
<keyword evidence="4" id="KW-0964">Secreted</keyword>
<sequence>MTQPWSSSRGLNGLGNCMGPPCSEAGWRSAKGPCLAAGFGRPTPGSGSALLAARQAIRPPRGHPAKPQRKPGARTPARKALSPAPCRGVGQRGPGGACSRPVAGGARASSGAEPGAEAEAERQARPEGKRSYAMEHFRWGKPVGRKRRPVKVFPAEAEEESAEGAARELRRGLSWDAPPGDGEPPEEAPHDGAAYRMRHFRWNAPAAPKKKRYGGFLAAERGHAPLLTLLRSAVAPGASPRGQ</sequence>
<dbReference type="GO" id="GO:0030141">
    <property type="term" value="C:secretory granule"/>
    <property type="evidence" value="ECO:0007669"/>
    <property type="project" value="TreeGrafter"/>
</dbReference>
<feature type="region of interest" description="Disordered" evidence="7">
    <location>
        <begin position="36"/>
        <end position="136"/>
    </location>
</feature>
<evidence type="ECO:0000256" key="5">
    <source>
        <dbReference type="ARBA" id="ARBA00022685"/>
    </source>
</evidence>
<organism evidence="9 10">
    <name type="scientific">Varanus komodoensis</name>
    <name type="common">Komodo dragon</name>
    <dbReference type="NCBI Taxonomy" id="61221"/>
    <lineage>
        <taxon>Eukaryota</taxon>
        <taxon>Metazoa</taxon>
        <taxon>Chordata</taxon>
        <taxon>Craniata</taxon>
        <taxon>Vertebrata</taxon>
        <taxon>Euteleostomi</taxon>
        <taxon>Lepidosauria</taxon>
        <taxon>Squamata</taxon>
        <taxon>Bifurcata</taxon>
        <taxon>Unidentata</taxon>
        <taxon>Episquamata</taxon>
        <taxon>Toxicofera</taxon>
        <taxon>Anguimorpha</taxon>
        <taxon>Paleoanguimorpha</taxon>
        <taxon>Varanoidea</taxon>
        <taxon>Varanidae</taxon>
        <taxon>Varanus</taxon>
    </lineage>
</organism>
<evidence type="ECO:0000256" key="3">
    <source>
        <dbReference type="ARBA" id="ARBA00005832"/>
    </source>
</evidence>
<keyword evidence="6" id="KW-0372">Hormone</keyword>
<feature type="domain" description="Pro-opiomelanocortin/corticotropin ACTH central region" evidence="8">
    <location>
        <begin position="131"/>
        <end position="169"/>
    </location>
</feature>
<evidence type="ECO:0000256" key="7">
    <source>
        <dbReference type="SAM" id="MobiDB-lite"/>
    </source>
</evidence>
<name>A0A8D2IZZ1_VARKO</name>
<comment type="similarity">
    <text evidence="3">Belongs to the POMC family.</text>
</comment>
<feature type="domain" description="Pro-opiomelanocortin/corticotropin ACTH central region" evidence="8">
    <location>
        <begin position="194"/>
        <end position="232"/>
    </location>
</feature>
<comment type="function">
    <text evidence="1">Stimulates the adrenal glands to release cortisol.</text>
</comment>
<dbReference type="AlphaFoldDB" id="A0A8D2IZZ1"/>
<dbReference type="PANTHER" id="PTHR11416:SF7">
    <property type="entry name" value="PRO-OPIOMELANOCORTIN"/>
    <property type="match status" value="1"/>
</dbReference>
<dbReference type="Proteomes" id="UP000694545">
    <property type="component" value="Unplaced"/>
</dbReference>
<evidence type="ECO:0000313" key="10">
    <source>
        <dbReference type="Proteomes" id="UP000694545"/>
    </source>
</evidence>
<dbReference type="InterPro" id="IPR013531">
    <property type="entry name" value="Mcrtin_ACTH_cent"/>
</dbReference>
<dbReference type="PRINTS" id="PR00383">
    <property type="entry name" value="MELANOCORTIN"/>
</dbReference>
<dbReference type="Pfam" id="PF00976">
    <property type="entry name" value="ACTH_domain"/>
    <property type="match status" value="2"/>
</dbReference>
<feature type="region of interest" description="Disordered" evidence="7">
    <location>
        <begin position="154"/>
        <end position="191"/>
    </location>
</feature>
<dbReference type="GO" id="GO:0001664">
    <property type="term" value="F:G protein-coupled receptor binding"/>
    <property type="evidence" value="ECO:0007669"/>
    <property type="project" value="TreeGrafter"/>
</dbReference>
<dbReference type="GO" id="GO:2000852">
    <property type="term" value="P:regulation of corticosterone secretion"/>
    <property type="evidence" value="ECO:0007669"/>
    <property type="project" value="TreeGrafter"/>
</dbReference>
<feature type="compositionally biased region" description="Basic residues" evidence="7">
    <location>
        <begin position="60"/>
        <end position="72"/>
    </location>
</feature>
<evidence type="ECO:0000256" key="4">
    <source>
        <dbReference type="ARBA" id="ARBA00022525"/>
    </source>
</evidence>
<dbReference type="Ensembl" id="ENSVKKT00000004651.1">
    <property type="protein sequence ID" value="ENSVKKP00000004525.1"/>
    <property type="gene ID" value="ENSVKKG00000003378.1"/>
</dbReference>
<evidence type="ECO:0000259" key="8">
    <source>
        <dbReference type="SMART" id="SM01363"/>
    </source>
</evidence>